<sequence>MSSSMLMTLRRNDQMCRVHRIEHTAKVHTELDAKLSEFIKDELSKEKESGGELKANGVEGWKVETDGTGVILTKSFKDESIKVEFDVNDTVDQYPEGLYDDPQQAEAESPALVSKPPFEVEIKKKSGRTLTFMCEFREQEMEGQPEEEEGVEDQFDIVEMRVDQPSDGVTKENFYSHSTSFMEGELYDMLMDMLDERGIDNKFINNLVNFASAHQHQLYITFLNKVHSFVKEK</sequence>
<comment type="caution">
    <text evidence="2">The sequence shown here is derived from an EMBL/GenBank/DDBJ whole genome shotgun (WGS) entry which is preliminary data.</text>
</comment>
<evidence type="ECO:0000256" key="1">
    <source>
        <dbReference type="ARBA" id="ARBA00005457"/>
    </source>
</evidence>
<evidence type="ECO:0008006" key="4">
    <source>
        <dbReference type="Google" id="ProtNLM"/>
    </source>
</evidence>
<dbReference type="Gene3D" id="3.10.280.10">
    <property type="entry name" value="Mitochondrial glycoprotein"/>
    <property type="match status" value="1"/>
</dbReference>
<name>A0A9D4MZ78_DREPO</name>
<dbReference type="EMBL" id="JAIWYP010000001">
    <property type="protein sequence ID" value="KAH3885231.1"/>
    <property type="molecule type" value="Genomic_DNA"/>
</dbReference>
<gene>
    <name evidence="2" type="ORF">DPMN_009224</name>
</gene>
<dbReference type="Pfam" id="PF02330">
    <property type="entry name" value="MAM33"/>
    <property type="match status" value="1"/>
</dbReference>
<comment type="similarity">
    <text evidence="1">Belongs to the MAM33 family.</text>
</comment>
<dbReference type="GO" id="GO:0042256">
    <property type="term" value="P:cytosolic ribosome assembly"/>
    <property type="evidence" value="ECO:0007669"/>
    <property type="project" value="TreeGrafter"/>
</dbReference>
<dbReference type="PANTHER" id="PTHR10826:SF1">
    <property type="entry name" value="COMPLEMENT COMPONENT 1 Q SUBCOMPONENT-BINDING PROTEIN, MITOCHONDRIAL"/>
    <property type="match status" value="1"/>
</dbReference>
<dbReference type="SUPFAM" id="SSF54529">
    <property type="entry name" value="Mitochondrial glycoprotein MAM33-like"/>
    <property type="match status" value="1"/>
</dbReference>
<protein>
    <recommendedName>
        <fullName evidence="4">Complement component 1 Q subcomponent-binding protein, mitochondrial</fullName>
    </recommendedName>
</protein>
<accession>A0A9D4MZ78</accession>
<dbReference type="AlphaFoldDB" id="A0A9D4MZ78"/>
<dbReference type="PANTHER" id="PTHR10826">
    <property type="entry name" value="COMPLEMENT COMPONENT 1"/>
    <property type="match status" value="1"/>
</dbReference>
<keyword evidence="3" id="KW-1185">Reference proteome</keyword>
<reference evidence="2" key="1">
    <citation type="journal article" date="2019" name="bioRxiv">
        <title>The Genome of the Zebra Mussel, Dreissena polymorpha: A Resource for Invasive Species Research.</title>
        <authorList>
            <person name="McCartney M.A."/>
            <person name="Auch B."/>
            <person name="Kono T."/>
            <person name="Mallez S."/>
            <person name="Zhang Y."/>
            <person name="Obille A."/>
            <person name="Becker A."/>
            <person name="Abrahante J.E."/>
            <person name="Garbe J."/>
            <person name="Badalamenti J.P."/>
            <person name="Herman A."/>
            <person name="Mangelson H."/>
            <person name="Liachko I."/>
            <person name="Sullivan S."/>
            <person name="Sone E.D."/>
            <person name="Koren S."/>
            <person name="Silverstein K.A.T."/>
            <person name="Beckman K.B."/>
            <person name="Gohl D.M."/>
        </authorList>
    </citation>
    <scope>NUCLEOTIDE SEQUENCE</scope>
    <source>
        <strain evidence="2">Duluth1</strain>
        <tissue evidence="2">Whole animal</tissue>
    </source>
</reference>
<dbReference type="GO" id="GO:0005759">
    <property type="term" value="C:mitochondrial matrix"/>
    <property type="evidence" value="ECO:0007669"/>
    <property type="project" value="InterPro"/>
</dbReference>
<organism evidence="2 3">
    <name type="scientific">Dreissena polymorpha</name>
    <name type="common">Zebra mussel</name>
    <name type="synonym">Mytilus polymorpha</name>
    <dbReference type="NCBI Taxonomy" id="45954"/>
    <lineage>
        <taxon>Eukaryota</taxon>
        <taxon>Metazoa</taxon>
        <taxon>Spiralia</taxon>
        <taxon>Lophotrochozoa</taxon>
        <taxon>Mollusca</taxon>
        <taxon>Bivalvia</taxon>
        <taxon>Autobranchia</taxon>
        <taxon>Heteroconchia</taxon>
        <taxon>Euheterodonta</taxon>
        <taxon>Imparidentia</taxon>
        <taxon>Neoheterodontei</taxon>
        <taxon>Myida</taxon>
        <taxon>Dreissenoidea</taxon>
        <taxon>Dreissenidae</taxon>
        <taxon>Dreissena</taxon>
    </lineage>
</organism>
<dbReference type="Proteomes" id="UP000828390">
    <property type="component" value="Unassembled WGS sequence"/>
</dbReference>
<dbReference type="InterPro" id="IPR003428">
    <property type="entry name" value="MAM33"/>
</dbReference>
<evidence type="ECO:0000313" key="2">
    <source>
        <dbReference type="EMBL" id="KAH3885231.1"/>
    </source>
</evidence>
<evidence type="ECO:0000313" key="3">
    <source>
        <dbReference type="Proteomes" id="UP000828390"/>
    </source>
</evidence>
<reference evidence="2" key="2">
    <citation type="submission" date="2020-11" db="EMBL/GenBank/DDBJ databases">
        <authorList>
            <person name="McCartney M.A."/>
            <person name="Auch B."/>
            <person name="Kono T."/>
            <person name="Mallez S."/>
            <person name="Becker A."/>
            <person name="Gohl D.M."/>
            <person name="Silverstein K.A.T."/>
            <person name="Koren S."/>
            <person name="Bechman K.B."/>
            <person name="Herman A."/>
            <person name="Abrahante J.E."/>
            <person name="Garbe J."/>
        </authorList>
    </citation>
    <scope>NUCLEOTIDE SEQUENCE</scope>
    <source>
        <strain evidence="2">Duluth1</strain>
        <tissue evidence="2">Whole animal</tissue>
    </source>
</reference>
<proteinExistence type="inferred from homology"/>
<dbReference type="InterPro" id="IPR036561">
    <property type="entry name" value="MAM33_sf"/>
</dbReference>